<organism evidence="1 2">
    <name type="scientific">Alicyclobacillus tolerans</name>
    <dbReference type="NCBI Taxonomy" id="90970"/>
    <lineage>
        <taxon>Bacteria</taxon>
        <taxon>Bacillati</taxon>
        <taxon>Bacillota</taxon>
        <taxon>Bacilli</taxon>
        <taxon>Bacillales</taxon>
        <taxon>Alicyclobacillaceae</taxon>
        <taxon>Alicyclobacillus</taxon>
    </lineage>
</organism>
<dbReference type="AlphaFoldDB" id="A0A1M6MBK0"/>
<reference evidence="2" key="1">
    <citation type="submission" date="2016-11" db="EMBL/GenBank/DDBJ databases">
        <authorList>
            <person name="Varghese N."/>
            <person name="Submissions S."/>
        </authorList>
    </citation>
    <scope>NUCLEOTIDE SEQUENCE [LARGE SCALE GENOMIC DNA]</scope>
    <source>
        <strain evidence="2">USBA-503</strain>
    </source>
</reference>
<keyword evidence="2" id="KW-1185">Reference proteome</keyword>
<evidence type="ECO:0000313" key="1">
    <source>
        <dbReference type="EMBL" id="SHJ80862.1"/>
    </source>
</evidence>
<evidence type="ECO:0000313" key="2">
    <source>
        <dbReference type="Proteomes" id="UP000184016"/>
    </source>
</evidence>
<protein>
    <submittedName>
        <fullName evidence="1">Uncharacterized protein</fullName>
    </submittedName>
</protein>
<gene>
    <name evidence="1" type="ORF">SAMN05443507_1041</name>
</gene>
<name>A0A1M6MBK0_9BACL</name>
<dbReference type="EMBL" id="FRAF01000004">
    <property type="protein sequence ID" value="SHJ80862.1"/>
    <property type="molecule type" value="Genomic_DNA"/>
</dbReference>
<proteinExistence type="predicted"/>
<dbReference type="Proteomes" id="UP000184016">
    <property type="component" value="Unassembled WGS sequence"/>
</dbReference>
<feature type="non-terminal residue" evidence="1">
    <location>
        <position position="1"/>
    </location>
</feature>
<accession>A0A1M6MBK0</accession>
<sequence length="115" mass="13093">NADIRKRTCGDCGACRFLVEEQGRTICQAQRQWTGADAEYGQTCGDFSPKSNGSASDQYIRIDAEDVYLPPWTVQTYFGLGDESRKGSRLDASWITEMKEQLHNYEVYERDHGNE</sequence>